<feature type="chain" id="PRO_5039698621" description="DUF3515 domain-containing protein" evidence="1">
    <location>
        <begin position="26"/>
        <end position="159"/>
    </location>
</feature>
<sequence length="159" mass="16796">MPRRPHLTLRALLLTTVATGSAALAGCGYGAVEVTPHEPEPGSADVCAALQDALPDTVDDAVRRDVDPSSEYVAAWGQPAIVLRCGVPMPASYRPDSQLFEIDGVGWLPDEGDGGTFFTSADREILVEVAVPDDYAPEANVLADLAPAILDTVPERELQ</sequence>
<dbReference type="PROSITE" id="PS51257">
    <property type="entry name" value="PROKAR_LIPOPROTEIN"/>
    <property type="match status" value="1"/>
</dbReference>
<evidence type="ECO:0000313" key="2">
    <source>
        <dbReference type="EMBL" id="MBB5789996.1"/>
    </source>
</evidence>
<dbReference type="Proteomes" id="UP000542813">
    <property type="component" value="Unassembled WGS sequence"/>
</dbReference>
<dbReference type="Pfam" id="PF12028">
    <property type="entry name" value="DUF3515"/>
    <property type="match status" value="1"/>
</dbReference>
<dbReference type="EMBL" id="JACHMM010000001">
    <property type="protein sequence ID" value="MBB5789996.1"/>
    <property type="molecule type" value="Genomic_DNA"/>
</dbReference>
<proteinExistence type="predicted"/>
<evidence type="ECO:0000313" key="3">
    <source>
        <dbReference type="Proteomes" id="UP000542813"/>
    </source>
</evidence>
<organism evidence="2 3">
    <name type="scientific">Jiangella mangrovi</name>
    <dbReference type="NCBI Taxonomy" id="1524084"/>
    <lineage>
        <taxon>Bacteria</taxon>
        <taxon>Bacillati</taxon>
        <taxon>Actinomycetota</taxon>
        <taxon>Actinomycetes</taxon>
        <taxon>Jiangellales</taxon>
        <taxon>Jiangellaceae</taxon>
        <taxon>Jiangella</taxon>
    </lineage>
</organism>
<keyword evidence="3" id="KW-1185">Reference proteome</keyword>
<reference evidence="2 3" key="1">
    <citation type="submission" date="2020-08" db="EMBL/GenBank/DDBJ databases">
        <title>Sequencing the genomes of 1000 actinobacteria strains.</title>
        <authorList>
            <person name="Klenk H.-P."/>
        </authorList>
    </citation>
    <scope>NUCLEOTIDE SEQUENCE [LARGE SCALE GENOMIC DNA]</scope>
    <source>
        <strain evidence="2 3">DSM 102122</strain>
    </source>
</reference>
<feature type="signal peptide" evidence="1">
    <location>
        <begin position="1"/>
        <end position="25"/>
    </location>
</feature>
<gene>
    <name evidence="2" type="ORF">HD601_004571</name>
</gene>
<dbReference type="AlphaFoldDB" id="A0A7W9GUP5"/>
<keyword evidence="1" id="KW-0732">Signal</keyword>
<name>A0A7W9GUP5_9ACTN</name>
<dbReference type="InterPro" id="IPR021903">
    <property type="entry name" value="DUF3515"/>
</dbReference>
<comment type="caution">
    <text evidence="2">The sequence shown here is derived from an EMBL/GenBank/DDBJ whole genome shotgun (WGS) entry which is preliminary data.</text>
</comment>
<accession>A0A7W9GUP5</accession>
<protein>
    <recommendedName>
        <fullName evidence="4">DUF3515 domain-containing protein</fullName>
    </recommendedName>
</protein>
<dbReference type="RefSeq" id="WP_184825735.1">
    <property type="nucleotide sequence ID" value="NZ_JACHMM010000001.1"/>
</dbReference>
<evidence type="ECO:0008006" key="4">
    <source>
        <dbReference type="Google" id="ProtNLM"/>
    </source>
</evidence>
<evidence type="ECO:0000256" key="1">
    <source>
        <dbReference type="SAM" id="SignalP"/>
    </source>
</evidence>